<name>A0AAD3T3X8_NEPGR</name>
<reference evidence="1" key="1">
    <citation type="submission" date="2023-05" db="EMBL/GenBank/DDBJ databases">
        <title>Nepenthes gracilis genome sequencing.</title>
        <authorList>
            <person name="Fukushima K."/>
        </authorList>
    </citation>
    <scope>NUCLEOTIDE SEQUENCE</scope>
    <source>
        <strain evidence="1">SING2019-196</strain>
    </source>
</reference>
<comment type="caution">
    <text evidence="1">The sequence shown here is derived from an EMBL/GenBank/DDBJ whole genome shotgun (WGS) entry which is preliminary data.</text>
</comment>
<dbReference type="AlphaFoldDB" id="A0AAD3T3X8"/>
<keyword evidence="2" id="KW-1185">Reference proteome</keyword>
<dbReference type="EMBL" id="BSYO01000024">
    <property type="protein sequence ID" value="GMH22166.1"/>
    <property type="molecule type" value="Genomic_DNA"/>
</dbReference>
<gene>
    <name evidence="1" type="ORF">Nepgr_024009</name>
</gene>
<sequence>MKKETAKSSTGYAYMLAKTKPISALIHLAQKQSGRRHAGYFHQLATPTAKAANVFWHICPTCIPIEHNIPKPFPGSSNSRIVPLSTASWIIEGHPNFSMQFSREQDMPITALGLTAAPVASILSRSQHLTIKSSDNTALDPAFGNLEENKCREAKGKNSD</sequence>
<dbReference type="Proteomes" id="UP001279734">
    <property type="component" value="Unassembled WGS sequence"/>
</dbReference>
<evidence type="ECO:0000313" key="1">
    <source>
        <dbReference type="EMBL" id="GMH22166.1"/>
    </source>
</evidence>
<proteinExistence type="predicted"/>
<protein>
    <submittedName>
        <fullName evidence="1">Uncharacterized protein</fullName>
    </submittedName>
</protein>
<organism evidence="1 2">
    <name type="scientific">Nepenthes gracilis</name>
    <name type="common">Slender pitcher plant</name>
    <dbReference type="NCBI Taxonomy" id="150966"/>
    <lineage>
        <taxon>Eukaryota</taxon>
        <taxon>Viridiplantae</taxon>
        <taxon>Streptophyta</taxon>
        <taxon>Embryophyta</taxon>
        <taxon>Tracheophyta</taxon>
        <taxon>Spermatophyta</taxon>
        <taxon>Magnoliopsida</taxon>
        <taxon>eudicotyledons</taxon>
        <taxon>Gunneridae</taxon>
        <taxon>Pentapetalae</taxon>
        <taxon>Caryophyllales</taxon>
        <taxon>Nepenthaceae</taxon>
        <taxon>Nepenthes</taxon>
    </lineage>
</organism>
<accession>A0AAD3T3X8</accession>
<evidence type="ECO:0000313" key="2">
    <source>
        <dbReference type="Proteomes" id="UP001279734"/>
    </source>
</evidence>